<name>A0A6B3L7P6_9BACT</name>
<comment type="similarity">
    <text evidence="1">Belongs to the sigma-70 factor family. ECF subfamily.</text>
</comment>
<dbReference type="InterPro" id="IPR000792">
    <property type="entry name" value="Tscrpt_reg_LuxR_C"/>
</dbReference>
<gene>
    <name evidence="5" type="ORF">G3M56_012655</name>
</gene>
<keyword evidence="3" id="KW-0731">Sigma factor</keyword>
<sequence>MTAPPSILPLNEVESAATKSAGASSRRRMLEQLFRDEESALLRFAYGIVHRREVAEELVQDGFIQLFRHAAEVENPRAWLYRAVRNLALNYLRKHKRESLWDDMEDEGPVGESNGQPDEEVERMERVGLMRMCVAGLPEGERTMLKMKFEDGCSYKEIAERLQLSVGNVGYKLHHVIKRLATEMNQIKERGAK</sequence>
<dbReference type="KEGG" id="soa:G3M56_012655"/>
<keyword evidence="2" id="KW-0805">Transcription regulation</keyword>
<organism evidence="5 6">
    <name type="scientific">Sulfuriroseicoccus oceanibius</name>
    <dbReference type="NCBI Taxonomy" id="2707525"/>
    <lineage>
        <taxon>Bacteria</taxon>
        <taxon>Pseudomonadati</taxon>
        <taxon>Verrucomicrobiota</taxon>
        <taxon>Verrucomicrobiia</taxon>
        <taxon>Verrucomicrobiales</taxon>
        <taxon>Verrucomicrobiaceae</taxon>
        <taxon>Sulfuriroseicoccus</taxon>
    </lineage>
</organism>
<dbReference type="Gene3D" id="1.10.1740.10">
    <property type="match status" value="1"/>
</dbReference>
<dbReference type="InterPro" id="IPR014284">
    <property type="entry name" value="RNA_pol_sigma-70_dom"/>
</dbReference>
<protein>
    <submittedName>
        <fullName evidence="5">Sigma-70 family RNA polymerase sigma factor</fullName>
    </submittedName>
</protein>
<dbReference type="EMBL" id="CP066776">
    <property type="protein sequence ID" value="QQL44715.1"/>
    <property type="molecule type" value="Genomic_DNA"/>
</dbReference>
<dbReference type="GO" id="GO:0006352">
    <property type="term" value="P:DNA-templated transcription initiation"/>
    <property type="evidence" value="ECO:0007669"/>
    <property type="project" value="InterPro"/>
</dbReference>
<evidence type="ECO:0000256" key="1">
    <source>
        <dbReference type="ARBA" id="ARBA00010641"/>
    </source>
</evidence>
<dbReference type="SUPFAM" id="SSF88659">
    <property type="entry name" value="Sigma3 and sigma4 domains of RNA polymerase sigma factors"/>
    <property type="match status" value="1"/>
</dbReference>
<evidence type="ECO:0000256" key="2">
    <source>
        <dbReference type="ARBA" id="ARBA00023015"/>
    </source>
</evidence>
<evidence type="ECO:0000256" key="3">
    <source>
        <dbReference type="ARBA" id="ARBA00023082"/>
    </source>
</evidence>
<dbReference type="RefSeq" id="WP_164365117.1">
    <property type="nucleotide sequence ID" value="NZ_CP066776.1"/>
</dbReference>
<dbReference type="GO" id="GO:0003677">
    <property type="term" value="F:DNA binding"/>
    <property type="evidence" value="ECO:0007669"/>
    <property type="project" value="InterPro"/>
</dbReference>
<dbReference type="InterPro" id="IPR039425">
    <property type="entry name" value="RNA_pol_sigma-70-like"/>
</dbReference>
<evidence type="ECO:0000313" key="6">
    <source>
        <dbReference type="Proteomes" id="UP000475117"/>
    </source>
</evidence>
<evidence type="ECO:0000313" key="5">
    <source>
        <dbReference type="EMBL" id="QQL44715.1"/>
    </source>
</evidence>
<dbReference type="AlphaFoldDB" id="A0A6B3L7P6"/>
<dbReference type="InterPro" id="IPR007627">
    <property type="entry name" value="RNA_pol_sigma70_r2"/>
</dbReference>
<dbReference type="Pfam" id="PF08281">
    <property type="entry name" value="Sigma70_r4_2"/>
    <property type="match status" value="1"/>
</dbReference>
<dbReference type="InterPro" id="IPR013324">
    <property type="entry name" value="RNA_pol_sigma_r3/r4-like"/>
</dbReference>
<reference evidence="5 6" key="1">
    <citation type="submission" date="2020-12" db="EMBL/GenBank/DDBJ databases">
        <title>Sulforoseuscoccus oceanibium gen. nov., sp. nov., a representative of the phylum Verrucomicrobia with special cytoplasmic membrane, and proposal of Sulforoseuscoccusaceae fam. nov.</title>
        <authorList>
            <person name="Xi F."/>
        </authorList>
    </citation>
    <scope>NUCLEOTIDE SEQUENCE [LARGE SCALE GENOMIC DNA]</scope>
    <source>
        <strain evidence="5 6">T37</strain>
    </source>
</reference>
<dbReference type="NCBIfam" id="TIGR02937">
    <property type="entry name" value="sigma70-ECF"/>
    <property type="match status" value="1"/>
</dbReference>
<dbReference type="PANTHER" id="PTHR43133:SF51">
    <property type="entry name" value="RNA POLYMERASE SIGMA FACTOR"/>
    <property type="match status" value="1"/>
</dbReference>
<dbReference type="Pfam" id="PF04542">
    <property type="entry name" value="Sigma70_r2"/>
    <property type="match status" value="1"/>
</dbReference>
<dbReference type="InterPro" id="IPR013249">
    <property type="entry name" value="RNA_pol_sigma70_r4_t2"/>
</dbReference>
<dbReference type="PROSITE" id="PS00622">
    <property type="entry name" value="HTH_LUXR_1"/>
    <property type="match status" value="1"/>
</dbReference>
<accession>A0A6B3L7P6</accession>
<evidence type="ECO:0000256" key="4">
    <source>
        <dbReference type="ARBA" id="ARBA00023163"/>
    </source>
</evidence>
<dbReference type="InterPro" id="IPR013325">
    <property type="entry name" value="RNA_pol_sigma_r2"/>
</dbReference>
<dbReference type="GO" id="GO:0016987">
    <property type="term" value="F:sigma factor activity"/>
    <property type="evidence" value="ECO:0007669"/>
    <property type="project" value="UniProtKB-KW"/>
</dbReference>
<dbReference type="InterPro" id="IPR036388">
    <property type="entry name" value="WH-like_DNA-bd_sf"/>
</dbReference>
<proteinExistence type="inferred from homology"/>
<dbReference type="Proteomes" id="UP000475117">
    <property type="component" value="Chromosome"/>
</dbReference>
<keyword evidence="4" id="KW-0804">Transcription</keyword>
<dbReference type="SUPFAM" id="SSF88946">
    <property type="entry name" value="Sigma2 domain of RNA polymerase sigma factors"/>
    <property type="match status" value="1"/>
</dbReference>
<dbReference type="PANTHER" id="PTHR43133">
    <property type="entry name" value="RNA POLYMERASE ECF-TYPE SIGMA FACTO"/>
    <property type="match status" value="1"/>
</dbReference>
<dbReference type="Gene3D" id="1.10.10.10">
    <property type="entry name" value="Winged helix-like DNA-binding domain superfamily/Winged helix DNA-binding domain"/>
    <property type="match status" value="1"/>
</dbReference>
<keyword evidence="6" id="KW-1185">Reference proteome</keyword>